<feature type="transmembrane region" description="Helical" evidence="9">
    <location>
        <begin position="168"/>
        <end position="190"/>
    </location>
</feature>
<feature type="transmembrane region" description="Helical" evidence="9">
    <location>
        <begin position="202"/>
        <end position="223"/>
    </location>
</feature>
<keyword evidence="7 9" id="KW-0472">Membrane</keyword>
<feature type="transmembrane region" description="Helical" evidence="9">
    <location>
        <begin position="294"/>
        <end position="316"/>
    </location>
</feature>
<dbReference type="InterPro" id="IPR007272">
    <property type="entry name" value="Sulf_transp_TsuA/YedE"/>
</dbReference>
<evidence type="ECO:0000313" key="11">
    <source>
        <dbReference type="Proteomes" id="UP000198426"/>
    </source>
</evidence>
<sequence length="351" mass="35443">MGEILQDSVLVALLGFLGGLGLGLAARIGRFCTLGAIEDALYGGSDIRMRMWAVAIGVAVIGAFGLAGAGLFEPTDSFYLGTGWNPVAHIVGGLVFGYGMALAGNCGYGVLARVGGGDLRAFIIVLVMAIAAYSVISGPFAALRVAVFPDTLLGTGTPAGFAHLLSDATGLAPAAIGILIGAAILAAALAPARVRASRKAMGWAAVVGLSIVSGWAATTYMSHRSFGAIPVESHTFSAPLGDTVLYAMLASGMNLSFGVGSVAGVLCGAFIGSLRKGHFRWEACEDPRELRRQIGGAVMMGAGGAVAIGCSVGQGLSAFSLLAFSAPLTLGAIMIGAWLGLRQLIHGFAPL</sequence>
<dbReference type="EMBL" id="FZOY01000002">
    <property type="protein sequence ID" value="SNS52823.1"/>
    <property type="molecule type" value="Genomic_DNA"/>
</dbReference>
<comment type="similarity">
    <text evidence="8">Belongs to the TsuA/YedE (TC 9.B.102) family.</text>
</comment>
<evidence type="ECO:0000256" key="3">
    <source>
        <dbReference type="ARBA" id="ARBA00022475"/>
    </source>
</evidence>
<evidence type="ECO:0000313" key="10">
    <source>
        <dbReference type="EMBL" id="SNS52823.1"/>
    </source>
</evidence>
<dbReference type="Pfam" id="PF04143">
    <property type="entry name" value="Sulf_transp"/>
    <property type="match status" value="1"/>
</dbReference>
<organism evidence="10 11">
    <name type="scientific">Tropicimonas sediminicola</name>
    <dbReference type="NCBI Taxonomy" id="1031541"/>
    <lineage>
        <taxon>Bacteria</taxon>
        <taxon>Pseudomonadati</taxon>
        <taxon>Pseudomonadota</taxon>
        <taxon>Alphaproteobacteria</taxon>
        <taxon>Rhodobacterales</taxon>
        <taxon>Roseobacteraceae</taxon>
        <taxon>Tropicimonas</taxon>
    </lineage>
</organism>
<evidence type="ECO:0000256" key="2">
    <source>
        <dbReference type="ARBA" id="ARBA00022448"/>
    </source>
</evidence>
<feature type="transmembrane region" description="Helical" evidence="9">
    <location>
        <begin position="87"/>
        <end position="111"/>
    </location>
</feature>
<protein>
    <submittedName>
        <fullName evidence="10">Uncharacterized protein</fullName>
    </submittedName>
</protein>
<dbReference type="GO" id="GO:0005886">
    <property type="term" value="C:plasma membrane"/>
    <property type="evidence" value="ECO:0007669"/>
    <property type="project" value="UniProtKB-SubCell"/>
</dbReference>
<comment type="subcellular location">
    <subcellularLocation>
        <location evidence="1">Cell inner membrane</location>
        <topology evidence="1">Multi-pass membrane protein</topology>
    </subcellularLocation>
</comment>
<dbReference type="PANTHER" id="PTHR30574">
    <property type="entry name" value="INNER MEMBRANE PROTEIN YEDE"/>
    <property type="match status" value="1"/>
</dbReference>
<feature type="transmembrane region" description="Helical" evidence="9">
    <location>
        <begin position="322"/>
        <end position="341"/>
    </location>
</feature>
<feature type="transmembrane region" description="Helical" evidence="9">
    <location>
        <begin position="51"/>
        <end position="72"/>
    </location>
</feature>
<evidence type="ECO:0000256" key="7">
    <source>
        <dbReference type="ARBA" id="ARBA00023136"/>
    </source>
</evidence>
<accession>A0A239F932</accession>
<feature type="transmembrane region" description="Helical" evidence="9">
    <location>
        <begin position="123"/>
        <end position="148"/>
    </location>
</feature>
<evidence type="ECO:0000256" key="1">
    <source>
        <dbReference type="ARBA" id="ARBA00004429"/>
    </source>
</evidence>
<dbReference type="AlphaFoldDB" id="A0A239F932"/>
<dbReference type="OrthoDB" id="7984363at2"/>
<gene>
    <name evidence="10" type="ORF">SAMN05421757_102535</name>
</gene>
<keyword evidence="4" id="KW-0997">Cell inner membrane</keyword>
<keyword evidence="2" id="KW-0813">Transport</keyword>
<feature type="transmembrane region" description="Helical" evidence="9">
    <location>
        <begin position="12"/>
        <end position="30"/>
    </location>
</feature>
<name>A0A239F932_9RHOB</name>
<keyword evidence="3" id="KW-1003">Cell membrane</keyword>
<evidence type="ECO:0000256" key="8">
    <source>
        <dbReference type="ARBA" id="ARBA00035655"/>
    </source>
</evidence>
<dbReference type="PANTHER" id="PTHR30574:SF1">
    <property type="entry name" value="SULPHUR TRANSPORT DOMAIN-CONTAINING PROTEIN"/>
    <property type="match status" value="1"/>
</dbReference>
<dbReference type="RefSeq" id="WP_089232262.1">
    <property type="nucleotide sequence ID" value="NZ_FZOY01000002.1"/>
</dbReference>
<keyword evidence="5 9" id="KW-0812">Transmembrane</keyword>
<feature type="transmembrane region" description="Helical" evidence="9">
    <location>
        <begin position="243"/>
        <end position="274"/>
    </location>
</feature>
<evidence type="ECO:0000256" key="9">
    <source>
        <dbReference type="SAM" id="Phobius"/>
    </source>
</evidence>
<proteinExistence type="inferred from homology"/>
<evidence type="ECO:0000256" key="4">
    <source>
        <dbReference type="ARBA" id="ARBA00022519"/>
    </source>
</evidence>
<evidence type="ECO:0000256" key="5">
    <source>
        <dbReference type="ARBA" id="ARBA00022692"/>
    </source>
</evidence>
<keyword evidence="11" id="KW-1185">Reference proteome</keyword>
<keyword evidence="6 9" id="KW-1133">Transmembrane helix</keyword>
<reference evidence="10 11" key="1">
    <citation type="submission" date="2017-06" db="EMBL/GenBank/DDBJ databases">
        <authorList>
            <person name="Kim H.J."/>
            <person name="Triplett B.A."/>
        </authorList>
    </citation>
    <scope>NUCLEOTIDE SEQUENCE [LARGE SCALE GENOMIC DNA]</scope>
    <source>
        <strain evidence="10 11">DSM 29339</strain>
    </source>
</reference>
<evidence type="ECO:0000256" key="6">
    <source>
        <dbReference type="ARBA" id="ARBA00022989"/>
    </source>
</evidence>
<dbReference type="Proteomes" id="UP000198426">
    <property type="component" value="Unassembled WGS sequence"/>
</dbReference>